<dbReference type="GO" id="GO:0016491">
    <property type="term" value="F:oxidoreductase activity"/>
    <property type="evidence" value="ECO:0007669"/>
    <property type="project" value="UniProtKB-KW"/>
</dbReference>
<evidence type="ECO:0000313" key="3">
    <source>
        <dbReference type="EMBL" id="GEQ96883.1"/>
    </source>
</evidence>
<dbReference type="GO" id="GO:0016020">
    <property type="term" value="C:membrane"/>
    <property type="evidence" value="ECO:0007669"/>
    <property type="project" value="TreeGrafter"/>
</dbReference>
<evidence type="ECO:0000313" key="5">
    <source>
        <dbReference type="Proteomes" id="UP000322084"/>
    </source>
</evidence>
<accession>A0A5A7N1A3</accession>
<comment type="similarity">
    <text evidence="1">Belongs to the short-chain dehydrogenases/reductases (SDR) family.</text>
</comment>
<gene>
    <name evidence="3" type="ORF">JCM17844_05200</name>
    <name evidence="4" type="ORF">JCM17845_17430</name>
</gene>
<dbReference type="Pfam" id="PF00106">
    <property type="entry name" value="adh_short"/>
    <property type="match status" value="1"/>
</dbReference>
<sequence length="154" mass="16662">MALHYAAKGVFLALSGRNAERLHSVAEACRSQGAEVEEQVINVANEAAMMQWVQDLDDRKALDLVIANAGVGLSTSKERSLHETTKQTFDVNVTGVFNTIHPALERMKERKQGQIAIMLLSPDFAACRGLPLIPPARWPLKAMAMLCAGHIGGG</sequence>
<reference evidence="5 6" key="1">
    <citation type="submission" date="2019-09" db="EMBL/GenBank/DDBJ databases">
        <title>NBRP : Genome information of microbial organism related human and environment.</title>
        <authorList>
            <person name="Hattori M."/>
            <person name="Oshima K."/>
            <person name="Inaba H."/>
            <person name="Suda W."/>
            <person name="Sakamoto M."/>
            <person name="Iino T."/>
            <person name="Kitahara M."/>
            <person name="Oshida Y."/>
            <person name="Iida T."/>
            <person name="Kudo T."/>
            <person name="Itoh T."/>
            <person name="Ohkuma M."/>
        </authorList>
    </citation>
    <scope>NUCLEOTIDE SEQUENCE [LARGE SCALE GENOMIC DNA]</scope>
    <source>
        <strain evidence="3 5">Hi-2</strain>
        <strain evidence="4 6">Mie-1</strain>
    </source>
</reference>
<dbReference type="InterPro" id="IPR002347">
    <property type="entry name" value="SDR_fam"/>
</dbReference>
<accession>A0A5A7MP04</accession>
<dbReference type="PANTHER" id="PTHR44196">
    <property type="entry name" value="DEHYDROGENASE/REDUCTASE SDR FAMILY MEMBER 7B"/>
    <property type="match status" value="1"/>
</dbReference>
<keyword evidence="6" id="KW-1185">Reference proteome</keyword>
<dbReference type="AlphaFoldDB" id="A0A5A7N1A3"/>
<evidence type="ECO:0000256" key="1">
    <source>
        <dbReference type="ARBA" id="ARBA00006484"/>
    </source>
</evidence>
<evidence type="ECO:0000313" key="4">
    <source>
        <dbReference type="EMBL" id="GER01120.1"/>
    </source>
</evidence>
<dbReference type="Proteomes" id="UP000325187">
    <property type="component" value="Unassembled WGS sequence"/>
</dbReference>
<organism evidence="4 6">
    <name type="scientific">Iodidimonas gelatinilytica</name>
    <dbReference type="NCBI Taxonomy" id="1236966"/>
    <lineage>
        <taxon>Bacteria</taxon>
        <taxon>Pseudomonadati</taxon>
        <taxon>Pseudomonadota</taxon>
        <taxon>Alphaproteobacteria</taxon>
        <taxon>Iodidimonadales</taxon>
        <taxon>Iodidimonadaceae</taxon>
        <taxon>Iodidimonas</taxon>
    </lineage>
</organism>
<dbReference type="PANTHER" id="PTHR44196:SF1">
    <property type="entry name" value="DEHYDROGENASE_REDUCTASE SDR FAMILY MEMBER 7B"/>
    <property type="match status" value="1"/>
</dbReference>
<evidence type="ECO:0000256" key="2">
    <source>
        <dbReference type="ARBA" id="ARBA00023002"/>
    </source>
</evidence>
<evidence type="ECO:0008006" key="7">
    <source>
        <dbReference type="Google" id="ProtNLM"/>
    </source>
</evidence>
<evidence type="ECO:0000313" key="6">
    <source>
        <dbReference type="Proteomes" id="UP000325187"/>
    </source>
</evidence>
<dbReference type="Gene3D" id="3.40.50.720">
    <property type="entry name" value="NAD(P)-binding Rossmann-like Domain"/>
    <property type="match status" value="1"/>
</dbReference>
<comment type="caution">
    <text evidence="4">The sequence shown here is derived from an EMBL/GenBank/DDBJ whole genome shotgun (WGS) entry which is preliminary data.</text>
</comment>
<dbReference type="EMBL" id="BKCM01000008">
    <property type="protein sequence ID" value="GER01120.1"/>
    <property type="molecule type" value="Genomic_DNA"/>
</dbReference>
<name>A0A5A7N1A3_9PROT</name>
<dbReference type="Proteomes" id="UP000322084">
    <property type="component" value="Unassembled WGS sequence"/>
</dbReference>
<dbReference type="EMBL" id="BKCL01000001">
    <property type="protein sequence ID" value="GEQ96883.1"/>
    <property type="molecule type" value="Genomic_DNA"/>
</dbReference>
<proteinExistence type="inferred from homology"/>
<dbReference type="SUPFAM" id="SSF51735">
    <property type="entry name" value="NAD(P)-binding Rossmann-fold domains"/>
    <property type="match status" value="1"/>
</dbReference>
<keyword evidence="2" id="KW-0560">Oxidoreductase</keyword>
<protein>
    <recommendedName>
        <fullName evidence="7">SDR family NAD(P)-dependent oxidoreductase</fullName>
    </recommendedName>
</protein>
<dbReference type="InterPro" id="IPR036291">
    <property type="entry name" value="NAD(P)-bd_dom_sf"/>
</dbReference>